<evidence type="ECO:0000313" key="3">
    <source>
        <dbReference type="EMBL" id="TCU58387.1"/>
    </source>
</evidence>
<comment type="similarity">
    <text evidence="1">Belongs to the GSP E family.</text>
</comment>
<dbReference type="AlphaFoldDB" id="A0A4R3TBR3"/>
<evidence type="ECO:0000259" key="2">
    <source>
        <dbReference type="PROSITE" id="PS00662"/>
    </source>
</evidence>
<dbReference type="Pfam" id="PF00437">
    <property type="entry name" value="T2SSE"/>
    <property type="match status" value="1"/>
</dbReference>
<evidence type="ECO:0000256" key="1">
    <source>
        <dbReference type="ARBA" id="ARBA00006611"/>
    </source>
</evidence>
<evidence type="ECO:0000313" key="4">
    <source>
        <dbReference type="Proteomes" id="UP000295773"/>
    </source>
</evidence>
<dbReference type="CDD" id="cd01131">
    <property type="entry name" value="PilT"/>
    <property type="match status" value="1"/>
</dbReference>
<sequence>MNQLLEEALQYARENGCSDLHLNVDGPAMIRKNGKLIEFPKQFDNAQTTEMILSMLNDLQMEQLKQGKDIDFTYVDQMHERQRVNVYRQQDKLAAAIRIIDNRIRSLEELMLPDVLKNLAMEPRGLVLVTGPTGSGKSTTLAAIMQYINERRDCHILTIEDPVEYLYERSKALIHQREIGCDVDSFDTALRSAMREDPDVILVGEMRDYETIAAVVTLAETGHLVFSTLHTIGAAKTIDRIIDVFPPHKQEQIRMQISGILRAVITQQLLPTLDGKGRVAALEIMVGNDAISSMIRDNKVHQINSQIQTGAKDGMQTLNFALAKLVRTQKIGLDIAEKYSDDAKELRQYLGM</sequence>
<dbReference type="SUPFAM" id="SSF52540">
    <property type="entry name" value="P-loop containing nucleoside triphosphate hydrolases"/>
    <property type="match status" value="1"/>
</dbReference>
<dbReference type="Gene3D" id="3.30.450.90">
    <property type="match status" value="1"/>
</dbReference>
<dbReference type="InterPro" id="IPR050921">
    <property type="entry name" value="T4SS_GSP_E_ATPase"/>
</dbReference>
<accession>A0A4R3TBR3</accession>
<protein>
    <submittedName>
        <fullName evidence="3">Twitching motility protein PilT</fullName>
    </submittedName>
</protein>
<dbReference type="PANTHER" id="PTHR30486">
    <property type="entry name" value="TWITCHING MOTILITY PROTEIN PILT"/>
    <property type="match status" value="1"/>
</dbReference>
<reference evidence="3 4" key="1">
    <citation type="submission" date="2019-03" db="EMBL/GenBank/DDBJ databases">
        <title>Genomic Encyclopedia of Type Strains, Phase IV (KMG-IV): sequencing the most valuable type-strain genomes for metagenomic binning, comparative biology and taxonomic classification.</title>
        <authorList>
            <person name="Goeker M."/>
        </authorList>
    </citation>
    <scope>NUCLEOTIDE SEQUENCE [LARGE SCALE GENOMIC DNA]</scope>
    <source>
        <strain evidence="3 4">DSM 29481</strain>
    </source>
</reference>
<name>A0A4R3TBR3_9FIRM</name>
<dbReference type="GO" id="GO:0016887">
    <property type="term" value="F:ATP hydrolysis activity"/>
    <property type="evidence" value="ECO:0007669"/>
    <property type="project" value="InterPro"/>
</dbReference>
<keyword evidence="4" id="KW-1185">Reference proteome</keyword>
<organism evidence="3 4">
    <name type="scientific">Longicatena caecimuris</name>
    <dbReference type="NCBI Taxonomy" id="1796635"/>
    <lineage>
        <taxon>Bacteria</taxon>
        <taxon>Bacillati</taxon>
        <taxon>Bacillota</taxon>
        <taxon>Erysipelotrichia</taxon>
        <taxon>Erysipelotrichales</taxon>
        <taxon>Erysipelotrichaceae</taxon>
        <taxon>Longicatena</taxon>
    </lineage>
</organism>
<dbReference type="SMART" id="SM00382">
    <property type="entry name" value="AAA"/>
    <property type="match status" value="1"/>
</dbReference>
<dbReference type="Proteomes" id="UP000295773">
    <property type="component" value="Unassembled WGS sequence"/>
</dbReference>
<dbReference type="InterPro" id="IPR003593">
    <property type="entry name" value="AAA+_ATPase"/>
</dbReference>
<dbReference type="InterPro" id="IPR027417">
    <property type="entry name" value="P-loop_NTPase"/>
</dbReference>
<gene>
    <name evidence="3" type="ORF">EDD61_11310</name>
</gene>
<dbReference type="Gene3D" id="3.40.50.300">
    <property type="entry name" value="P-loop containing nucleotide triphosphate hydrolases"/>
    <property type="match status" value="1"/>
</dbReference>
<comment type="caution">
    <text evidence="3">The sequence shown here is derived from an EMBL/GenBank/DDBJ whole genome shotgun (WGS) entry which is preliminary data.</text>
</comment>
<proteinExistence type="inferred from homology"/>
<dbReference type="RefSeq" id="WP_132224977.1">
    <property type="nucleotide sequence ID" value="NZ_JANKBG010000013.1"/>
</dbReference>
<dbReference type="NCBIfam" id="TIGR01420">
    <property type="entry name" value="pilT_fam"/>
    <property type="match status" value="1"/>
</dbReference>
<dbReference type="InterPro" id="IPR001482">
    <property type="entry name" value="T2SS/T4SS_dom"/>
</dbReference>
<feature type="domain" description="Bacterial type II secretion system protein E" evidence="2">
    <location>
        <begin position="194"/>
        <end position="208"/>
    </location>
</feature>
<dbReference type="EMBL" id="SMBP01000013">
    <property type="protein sequence ID" value="TCU58387.1"/>
    <property type="molecule type" value="Genomic_DNA"/>
</dbReference>
<dbReference type="GO" id="GO:0005524">
    <property type="term" value="F:ATP binding"/>
    <property type="evidence" value="ECO:0007669"/>
    <property type="project" value="InterPro"/>
</dbReference>
<dbReference type="PANTHER" id="PTHR30486:SF6">
    <property type="entry name" value="TYPE IV PILUS RETRACTATION ATPASE PILT"/>
    <property type="match status" value="1"/>
</dbReference>
<dbReference type="InterPro" id="IPR006321">
    <property type="entry name" value="PilT/PilU"/>
</dbReference>
<dbReference type="PROSITE" id="PS00662">
    <property type="entry name" value="T2SP_E"/>
    <property type="match status" value="1"/>
</dbReference>